<evidence type="ECO:0000313" key="2">
    <source>
        <dbReference type="EMBL" id="MBJ3776922.1"/>
    </source>
</evidence>
<feature type="chain" id="PRO_5036790119" evidence="1">
    <location>
        <begin position="21"/>
        <end position="345"/>
    </location>
</feature>
<gene>
    <name evidence="2" type="ORF">JCR33_14545</name>
</gene>
<dbReference type="AlphaFoldDB" id="A0A934MDZ2"/>
<sequence>MRVLIAFLIVLASLAGPSSAPVAAAPAAATSGEDATHDGSYVLVDEWLTGEDSGIISPIFVVLRVDGERMDFTFLTEDAGNANRCYTDGQCAQAVNALSLTASTAADGTLTVSDVEVTEAPQEMIDDPRVDRPFIIDPVIGFMESARAEWGPLGVAFIGTPTDRIAGRARFLRGDLQAAKAAIAFESRFNVGHHALDRCVMRRAILAEVAPDPTPADRGIAAAAHLAGSIAALDRRVAMLPDGSSAERPLRYTQFAYDRLLRLMTEAAAADPEVSDEALWSVAEEGYAPLRKPLGAGAGADSVWAKLGDERAGFIAFARILAATADLGDTPAASVLCGNGLDTAL</sequence>
<protein>
    <submittedName>
        <fullName evidence="2">Uncharacterized protein</fullName>
    </submittedName>
</protein>
<keyword evidence="1" id="KW-0732">Signal</keyword>
<reference evidence="2" key="1">
    <citation type="submission" date="2020-12" db="EMBL/GenBank/DDBJ databases">
        <title>Bacterial taxonomy.</title>
        <authorList>
            <person name="Pan X."/>
        </authorList>
    </citation>
    <scope>NUCLEOTIDE SEQUENCE</scope>
    <source>
        <strain evidence="2">B2012</strain>
    </source>
</reference>
<dbReference type="RefSeq" id="WP_198882814.1">
    <property type="nucleotide sequence ID" value="NZ_JAEKJA010000011.1"/>
</dbReference>
<dbReference type="Proteomes" id="UP000609531">
    <property type="component" value="Unassembled WGS sequence"/>
</dbReference>
<keyword evidence="3" id="KW-1185">Reference proteome</keyword>
<evidence type="ECO:0000313" key="3">
    <source>
        <dbReference type="Proteomes" id="UP000609531"/>
    </source>
</evidence>
<dbReference type="EMBL" id="JAEKJA010000011">
    <property type="protein sequence ID" value="MBJ3776922.1"/>
    <property type="molecule type" value="Genomic_DNA"/>
</dbReference>
<comment type="caution">
    <text evidence="2">The sequence shown here is derived from an EMBL/GenBank/DDBJ whole genome shotgun (WGS) entry which is preliminary data.</text>
</comment>
<accession>A0A934MDZ2</accession>
<proteinExistence type="predicted"/>
<name>A0A934MDZ2_9HYPH</name>
<evidence type="ECO:0000256" key="1">
    <source>
        <dbReference type="SAM" id="SignalP"/>
    </source>
</evidence>
<organism evidence="2 3">
    <name type="scientific">Acuticoccus mangrovi</name>
    <dbReference type="NCBI Taxonomy" id="2796142"/>
    <lineage>
        <taxon>Bacteria</taxon>
        <taxon>Pseudomonadati</taxon>
        <taxon>Pseudomonadota</taxon>
        <taxon>Alphaproteobacteria</taxon>
        <taxon>Hyphomicrobiales</taxon>
        <taxon>Amorphaceae</taxon>
        <taxon>Acuticoccus</taxon>
    </lineage>
</organism>
<feature type="signal peptide" evidence="1">
    <location>
        <begin position="1"/>
        <end position="20"/>
    </location>
</feature>